<dbReference type="GO" id="GO:0030246">
    <property type="term" value="F:carbohydrate binding"/>
    <property type="evidence" value="ECO:0007669"/>
    <property type="project" value="InterPro"/>
</dbReference>
<evidence type="ECO:0000313" key="1">
    <source>
        <dbReference type="EMBL" id="SFU08580.1"/>
    </source>
</evidence>
<dbReference type="Gene3D" id="2.70.98.10">
    <property type="match status" value="1"/>
</dbReference>
<dbReference type="GO" id="GO:0016853">
    <property type="term" value="F:isomerase activity"/>
    <property type="evidence" value="ECO:0007669"/>
    <property type="project" value="InterPro"/>
</dbReference>
<accession>A0A1I7DAD0</accession>
<dbReference type="InterPro" id="IPR008183">
    <property type="entry name" value="Aldose_1/G6P_1-epimerase"/>
</dbReference>
<proteinExistence type="predicted"/>
<sequence>MRDTTDESPRHTARSLALPMAHADALSESRVRLASETLEAELVPGWGGRLARLRSKVDGYDLVAPIEQWTAEPFGWPRRGAYPLIPYSNRIAHARLAVLDQVVALPPHPLSAPHTLHGVCQILPWQCVAQTQRHAKLCVDYAGAEWPWAIHAEQTFELAGSELTLRLAVENRADTPMPAGLGWHPYFCVKGGSVVSFEAGQKWTIGADYLPDGARTQLDRPVVVRGDDWSTGDYAGYFSEWTGQAVLSVAGGSLEMHVSEPLSHLVVFAPAGADFVCIEPVSHVANAFNLAHDGVKGTGHRMLDPGESMQAMIRLHWKPTDRASR</sequence>
<dbReference type="CDD" id="cd09021">
    <property type="entry name" value="Aldose_epim_Ec_YphB"/>
    <property type="match status" value="1"/>
</dbReference>
<organism evidence="1 2">
    <name type="scientific">Paraburkholderia aspalathi</name>
    <dbReference type="NCBI Taxonomy" id="1324617"/>
    <lineage>
        <taxon>Bacteria</taxon>
        <taxon>Pseudomonadati</taxon>
        <taxon>Pseudomonadota</taxon>
        <taxon>Betaproteobacteria</taxon>
        <taxon>Burkholderiales</taxon>
        <taxon>Burkholderiaceae</taxon>
        <taxon>Paraburkholderia</taxon>
    </lineage>
</organism>
<name>A0A1I7DAD0_9BURK</name>
<dbReference type="GO" id="GO:0005975">
    <property type="term" value="P:carbohydrate metabolic process"/>
    <property type="evidence" value="ECO:0007669"/>
    <property type="project" value="InterPro"/>
</dbReference>
<dbReference type="SUPFAM" id="SSF74650">
    <property type="entry name" value="Galactose mutarotase-like"/>
    <property type="match status" value="1"/>
</dbReference>
<dbReference type="InterPro" id="IPR014718">
    <property type="entry name" value="GH-type_carb-bd"/>
</dbReference>
<protein>
    <submittedName>
        <fullName evidence="1">Aldose 1-epimerase</fullName>
    </submittedName>
</protein>
<dbReference type="Proteomes" id="UP000198844">
    <property type="component" value="Unassembled WGS sequence"/>
</dbReference>
<dbReference type="AlphaFoldDB" id="A0A1I7DAD0"/>
<reference evidence="1 2" key="1">
    <citation type="submission" date="2016-10" db="EMBL/GenBank/DDBJ databases">
        <authorList>
            <person name="de Groot N.N."/>
        </authorList>
    </citation>
    <scope>NUCLEOTIDE SEQUENCE [LARGE SCALE GENOMIC DNA]</scope>
    <source>
        <strain evidence="1 2">LMG 27731</strain>
    </source>
</reference>
<dbReference type="Pfam" id="PF01263">
    <property type="entry name" value="Aldose_epim"/>
    <property type="match status" value="1"/>
</dbReference>
<dbReference type="OrthoDB" id="9808779at2"/>
<dbReference type="EMBL" id="FPBH01000009">
    <property type="protein sequence ID" value="SFU08580.1"/>
    <property type="molecule type" value="Genomic_DNA"/>
</dbReference>
<evidence type="ECO:0000313" key="2">
    <source>
        <dbReference type="Proteomes" id="UP000198844"/>
    </source>
</evidence>
<gene>
    <name evidence="1" type="ORF">SAMN05192563_100985</name>
</gene>
<dbReference type="InterPro" id="IPR011013">
    <property type="entry name" value="Gal_mutarotase_sf_dom"/>
</dbReference>